<evidence type="ECO:0000256" key="13">
    <source>
        <dbReference type="PIRNR" id="PIRNR038945"/>
    </source>
</evidence>
<dbReference type="UniPathway" id="UPA00050">
    <property type="reaction ID" value="UER00065"/>
</dbReference>
<evidence type="ECO:0000256" key="3">
    <source>
        <dbReference type="ARBA" id="ARBA00004979"/>
    </source>
</evidence>
<name>A0A7W9SS68_ARMRO</name>
<dbReference type="FunFam" id="3.40.50.1100:FF:000013">
    <property type="entry name" value="Threonine synthase"/>
    <property type="match status" value="1"/>
</dbReference>
<keyword evidence="7 13" id="KW-0028">Amino-acid biosynthesis</keyword>
<dbReference type="InterPro" id="IPR026260">
    <property type="entry name" value="Thr_Synthase_bac/arc"/>
</dbReference>
<dbReference type="AlphaFoldDB" id="A0A7W9SS68"/>
<comment type="catalytic activity">
    <reaction evidence="11 13">
        <text>O-phospho-L-homoserine + H2O = L-threonine + phosphate</text>
        <dbReference type="Rhea" id="RHEA:10840"/>
        <dbReference type="ChEBI" id="CHEBI:15377"/>
        <dbReference type="ChEBI" id="CHEBI:43474"/>
        <dbReference type="ChEBI" id="CHEBI:57590"/>
        <dbReference type="ChEBI" id="CHEBI:57926"/>
        <dbReference type="EC" id="4.2.3.1"/>
    </reaction>
</comment>
<dbReference type="Proteomes" id="UP000520814">
    <property type="component" value="Unassembled WGS sequence"/>
</dbReference>
<evidence type="ECO:0000256" key="10">
    <source>
        <dbReference type="ARBA" id="ARBA00023239"/>
    </source>
</evidence>
<dbReference type="InterPro" id="IPR000634">
    <property type="entry name" value="Ser/Thr_deHydtase_PyrdxlP-BS"/>
</dbReference>
<dbReference type="PIRSF" id="PIRSF038945">
    <property type="entry name" value="Thr_synthase"/>
    <property type="match status" value="1"/>
</dbReference>
<dbReference type="InterPro" id="IPR004450">
    <property type="entry name" value="Thr_synthase-like"/>
</dbReference>
<dbReference type="FunFam" id="3.40.50.1100:FF:000014">
    <property type="entry name" value="Threonine synthase"/>
    <property type="match status" value="1"/>
</dbReference>
<evidence type="ECO:0000259" key="16">
    <source>
        <dbReference type="Pfam" id="PF00291"/>
    </source>
</evidence>
<evidence type="ECO:0000313" key="18">
    <source>
        <dbReference type="Proteomes" id="UP000520814"/>
    </source>
</evidence>
<feature type="binding site" evidence="14">
    <location>
        <position position="90"/>
    </location>
    <ligand>
        <name>pyridoxal 5'-phosphate</name>
        <dbReference type="ChEBI" id="CHEBI:597326"/>
    </ligand>
</feature>
<protein>
    <recommendedName>
        <fullName evidence="6 12">Threonine synthase</fullName>
        <ecNumber evidence="5 12">4.2.3.1</ecNumber>
    </recommendedName>
</protein>
<dbReference type="GO" id="GO:0006565">
    <property type="term" value="P:L-serine catabolic process"/>
    <property type="evidence" value="ECO:0007669"/>
    <property type="project" value="TreeGrafter"/>
</dbReference>
<evidence type="ECO:0000313" key="17">
    <source>
        <dbReference type="EMBL" id="MBB6051847.1"/>
    </source>
</evidence>
<dbReference type="InterPro" id="IPR050147">
    <property type="entry name" value="Ser/Thr_Dehydratase"/>
</dbReference>
<keyword evidence="8 13" id="KW-0791">Threonine biosynthesis</keyword>
<dbReference type="GO" id="GO:0030170">
    <property type="term" value="F:pyridoxal phosphate binding"/>
    <property type="evidence" value="ECO:0007669"/>
    <property type="project" value="InterPro"/>
</dbReference>
<dbReference type="GO" id="GO:0009088">
    <property type="term" value="P:threonine biosynthetic process"/>
    <property type="evidence" value="ECO:0007669"/>
    <property type="project" value="UniProtKB-UniRule"/>
</dbReference>
<dbReference type="NCBIfam" id="TIGR00260">
    <property type="entry name" value="thrC"/>
    <property type="match status" value="1"/>
</dbReference>
<dbReference type="GO" id="GO:0003941">
    <property type="term" value="F:L-serine ammonia-lyase activity"/>
    <property type="evidence" value="ECO:0007669"/>
    <property type="project" value="TreeGrafter"/>
</dbReference>
<comment type="caution">
    <text evidence="17">The sequence shown here is derived from an EMBL/GenBank/DDBJ whole genome shotgun (WGS) entry which is preliminary data.</text>
</comment>
<evidence type="ECO:0000256" key="2">
    <source>
        <dbReference type="ARBA" id="ARBA00003648"/>
    </source>
</evidence>
<feature type="modified residue" description="N6-(pyridoxal phosphate)lysine" evidence="15">
    <location>
        <position position="64"/>
    </location>
</feature>
<keyword evidence="18" id="KW-1185">Reference proteome</keyword>
<dbReference type="SUPFAM" id="SSF53686">
    <property type="entry name" value="Tryptophan synthase beta subunit-like PLP-dependent enzymes"/>
    <property type="match status" value="1"/>
</dbReference>
<dbReference type="GO" id="GO:0004794">
    <property type="term" value="F:threonine deaminase activity"/>
    <property type="evidence" value="ECO:0007669"/>
    <property type="project" value="TreeGrafter"/>
</dbReference>
<comment type="function">
    <text evidence="2 13">Catalyzes the gamma-elimination of phosphate from L-phosphohomoserine and the beta-addition of water to produce L-threonine.</text>
</comment>
<organism evidence="17 18">
    <name type="scientific">Armatimonas rosea</name>
    <dbReference type="NCBI Taxonomy" id="685828"/>
    <lineage>
        <taxon>Bacteria</taxon>
        <taxon>Bacillati</taxon>
        <taxon>Armatimonadota</taxon>
        <taxon>Armatimonadia</taxon>
        <taxon>Armatimonadales</taxon>
        <taxon>Armatimonadaceae</taxon>
        <taxon>Armatimonas</taxon>
    </lineage>
</organism>
<evidence type="ECO:0000256" key="9">
    <source>
        <dbReference type="ARBA" id="ARBA00022898"/>
    </source>
</evidence>
<evidence type="ECO:0000256" key="6">
    <source>
        <dbReference type="ARBA" id="ARBA00018679"/>
    </source>
</evidence>
<dbReference type="RefSeq" id="WP_184199695.1">
    <property type="nucleotide sequence ID" value="NZ_JACHGW010000003.1"/>
</dbReference>
<feature type="binding site" evidence="14">
    <location>
        <begin position="192"/>
        <end position="196"/>
    </location>
    <ligand>
        <name>pyridoxal 5'-phosphate</name>
        <dbReference type="ChEBI" id="CHEBI:597326"/>
    </ligand>
</feature>
<reference evidence="17 18" key="1">
    <citation type="submission" date="2020-08" db="EMBL/GenBank/DDBJ databases">
        <title>Genomic Encyclopedia of Type Strains, Phase IV (KMG-IV): sequencing the most valuable type-strain genomes for metagenomic binning, comparative biology and taxonomic classification.</title>
        <authorList>
            <person name="Goeker M."/>
        </authorList>
    </citation>
    <scope>NUCLEOTIDE SEQUENCE [LARGE SCALE GENOMIC DNA]</scope>
    <source>
        <strain evidence="17 18">DSM 23562</strain>
    </source>
</reference>
<evidence type="ECO:0000256" key="5">
    <source>
        <dbReference type="ARBA" id="ARBA00013028"/>
    </source>
</evidence>
<keyword evidence="9 13" id="KW-0663">Pyridoxal phosphate</keyword>
<dbReference type="PANTHER" id="PTHR48078:SF6">
    <property type="entry name" value="L-THREONINE DEHYDRATASE CATABOLIC TDCB"/>
    <property type="match status" value="1"/>
</dbReference>
<comment type="pathway">
    <text evidence="3 13">Amino-acid biosynthesis; L-threonine biosynthesis; L-threonine from L-aspartate: step 5/5.</text>
</comment>
<sequence length="359" mass="37377">MNHGLISTWREFLPDITDSTPVISLSEGDTPLIEAKRLPTVFLGAPSLRVFLKFEGLNPTGSFKDRGMTMAVSKAVERGRELVICASTGNTSAAAAAYAARAGIACAVLLPKGEVALGKLAQALIHGAKVLAIDGNFDDALRLVREIAADESFGIELVNSVNPVRIEGQKTAAFEIVRDLGDAPDFHALPVGNAGNITAYWRGFSEFAALGKATKRPKMLGFQAAGAAPLVLGHPVDEPQTIATAIRIGKPASWDGAIAARDDSGGLIESVTDDEILAAYAAVASLEGVFAEPACAAPLAGLKKLAARGYFGDSPATVTVTLTGHGLKDPDRAVKTVGVALEEVAPTRDAILTALEKTR</sequence>
<evidence type="ECO:0000256" key="14">
    <source>
        <dbReference type="PIRSR" id="PIRSR038945-1"/>
    </source>
</evidence>
<dbReference type="PROSITE" id="PS00165">
    <property type="entry name" value="DEHYDRATASE_SER_THR"/>
    <property type="match status" value="1"/>
</dbReference>
<feature type="domain" description="Tryptophan synthase beta chain-like PALP" evidence="16">
    <location>
        <begin position="23"/>
        <end position="324"/>
    </location>
</feature>
<evidence type="ECO:0000256" key="15">
    <source>
        <dbReference type="PIRSR" id="PIRSR038945-2"/>
    </source>
</evidence>
<comment type="similarity">
    <text evidence="4 13">Belongs to the threonine synthase family.</text>
</comment>
<gene>
    <name evidence="17" type="ORF">HNQ39_003657</name>
</gene>
<evidence type="ECO:0000256" key="12">
    <source>
        <dbReference type="NCBIfam" id="TIGR00260"/>
    </source>
</evidence>
<evidence type="ECO:0000256" key="11">
    <source>
        <dbReference type="ARBA" id="ARBA00049144"/>
    </source>
</evidence>
<dbReference type="EC" id="4.2.3.1" evidence="5 12"/>
<evidence type="ECO:0000256" key="8">
    <source>
        <dbReference type="ARBA" id="ARBA00022697"/>
    </source>
</evidence>
<evidence type="ECO:0000256" key="1">
    <source>
        <dbReference type="ARBA" id="ARBA00001933"/>
    </source>
</evidence>
<keyword evidence="10 13" id="KW-0456">Lyase</keyword>
<feature type="binding site" evidence="14">
    <location>
        <position position="323"/>
    </location>
    <ligand>
        <name>pyridoxal 5'-phosphate</name>
        <dbReference type="ChEBI" id="CHEBI:597326"/>
    </ligand>
</feature>
<dbReference type="EMBL" id="JACHGW010000003">
    <property type="protein sequence ID" value="MBB6051847.1"/>
    <property type="molecule type" value="Genomic_DNA"/>
</dbReference>
<comment type="cofactor">
    <cofactor evidence="1 13 14">
        <name>pyridoxal 5'-phosphate</name>
        <dbReference type="ChEBI" id="CHEBI:597326"/>
    </cofactor>
</comment>
<dbReference type="GO" id="GO:0006567">
    <property type="term" value="P:L-threonine catabolic process"/>
    <property type="evidence" value="ECO:0007669"/>
    <property type="project" value="TreeGrafter"/>
</dbReference>
<dbReference type="Gene3D" id="3.40.50.1100">
    <property type="match status" value="2"/>
</dbReference>
<dbReference type="GO" id="GO:0004795">
    <property type="term" value="F:threonine synthase activity"/>
    <property type="evidence" value="ECO:0007669"/>
    <property type="project" value="UniProtKB-UniRule"/>
</dbReference>
<dbReference type="CDD" id="cd01563">
    <property type="entry name" value="Thr-synth_1"/>
    <property type="match status" value="1"/>
</dbReference>
<proteinExistence type="inferred from homology"/>
<dbReference type="GO" id="GO:0009097">
    <property type="term" value="P:isoleucine biosynthetic process"/>
    <property type="evidence" value="ECO:0007669"/>
    <property type="project" value="TreeGrafter"/>
</dbReference>
<evidence type="ECO:0000256" key="7">
    <source>
        <dbReference type="ARBA" id="ARBA00022605"/>
    </source>
</evidence>
<dbReference type="InterPro" id="IPR036052">
    <property type="entry name" value="TrpB-like_PALP_sf"/>
</dbReference>
<evidence type="ECO:0000256" key="4">
    <source>
        <dbReference type="ARBA" id="ARBA00005517"/>
    </source>
</evidence>
<dbReference type="Pfam" id="PF00291">
    <property type="entry name" value="PALP"/>
    <property type="match status" value="1"/>
</dbReference>
<dbReference type="InterPro" id="IPR001926">
    <property type="entry name" value="TrpB-like_PALP"/>
</dbReference>
<accession>A0A7W9SS68</accession>
<dbReference type="PANTHER" id="PTHR48078">
    <property type="entry name" value="THREONINE DEHYDRATASE, MITOCHONDRIAL-RELATED"/>
    <property type="match status" value="1"/>
</dbReference>